<evidence type="ECO:0000313" key="1">
    <source>
        <dbReference type="EMBL" id="KIA59624.1"/>
    </source>
</evidence>
<accession>A0ABR4Z396</accession>
<organism evidence="1 2">
    <name type="scientific">Nocardia vulneris</name>
    <dbReference type="NCBI Taxonomy" id="1141657"/>
    <lineage>
        <taxon>Bacteria</taxon>
        <taxon>Bacillati</taxon>
        <taxon>Actinomycetota</taxon>
        <taxon>Actinomycetes</taxon>
        <taxon>Mycobacteriales</taxon>
        <taxon>Nocardiaceae</taxon>
        <taxon>Nocardia</taxon>
    </lineage>
</organism>
<protein>
    <submittedName>
        <fullName evidence="1">Uncharacterized protein</fullName>
    </submittedName>
</protein>
<keyword evidence="2" id="KW-1185">Reference proteome</keyword>
<evidence type="ECO:0000313" key="2">
    <source>
        <dbReference type="Proteomes" id="UP000031364"/>
    </source>
</evidence>
<name>A0ABR4Z396_9NOCA</name>
<reference evidence="1 2" key="1">
    <citation type="journal article" date="2014" name="Int. J. Syst. Evol. Microbiol.">
        <title>Nocardia vulneris sp. nov., isolated from wounds of human patients in North America.</title>
        <authorList>
            <person name="Lasker B.A."/>
            <person name="Bell M."/>
            <person name="Klenk H.P."/>
            <person name="Sproer C."/>
            <person name="Schumann C."/>
            <person name="Schumann P."/>
            <person name="Brown J.M."/>
        </authorList>
    </citation>
    <scope>NUCLEOTIDE SEQUENCE [LARGE SCALE GENOMIC DNA]</scope>
    <source>
        <strain evidence="1 2">W9851</strain>
    </source>
</reference>
<sequence>MKKVKDFSGDIIATPQSDYSETLEVEFVEATNLEVLKTVFGDLNVTVKNPTSTSGMEIKVDHNSDTLPKSVIVCETLNGLGTKRVIAGIAQPIKVGDVTQVNTDIVKYKVTFECFKIVDGTTAFNIREYINDGKPTTP</sequence>
<dbReference type="Proteomes" id="UP000031364">
    <property type="component" value="Unassembled WGS sequence"/>
</dbReference>
<proteinExistence type="predicted"/>
<dbReference type="EMBL" id="JNFP01000100">
    <property type="protein sequence ID" value="KIA59624.1"/>
    <property type="molecule type" value="Genomic_DNA"/>
</dbReference>
<comment type="caution">
    <text evidence="1">The sequence shown here is derived from an EMBL/GenBank/DDBJ whole genome shotgun (WGS) entry which is preliminary data.</text>
</comment>
<gene>
    <name evidence="1" type="ORF">FG87_41790</name>
</gene>